<gene>
    <name evidence="8" type="primary">Atad2</name>
    <name evidence="8" type="ORF">HALSEN_R06357</name>
</gene>
<comment type="similarity">
    <text evidence="1 5">Belongs to the AAA ATPase family.</text>
</comment>
<accession>A0A851YTQ4</accession>
<reference evidence="8" key="1">
    <citation type="submission" date="2019-09" db="EMBL/GenBank/DDBJ databases">
        <title>Bird 10,000 Genomes (B10K) Project - Family phase.</title>
        <authorList>
            <person name="Zhang G."/>
        </authorList>
    </citation>
    <scope>NUCLEOTIDE SEQUENCE</scope>
    <source>
        <strain evidence="8">B10K-DU-024-03</strain>
        <tissue evidence="8">Muscle</tissue>
    </source>
</reference>
<name>A0A851YTQ4_9AVES</name>
<dbReference type="GO" id="GO:0045815">
    <property type="term" value="P:transcription initiation-coupled chromatin remodeling"/>
    <property type="evidence" value="ECO:0007669"/>
    <property type="project" value="TreeGrafter"/>
</dbReference>
<evidence type="ECO:0000256" key="3">
    <source>
        <dbReference type="ARBA" id="ARBA00022840"/>
    </source>
</evidence>
<dbReference type="Gene3D" id="3.40.50.300">
    <property type="entry name" value="P-loop containing nucleotide triphosphate hydrolases"/>
    <property type="match status" value="2"/>
</dbReference>
<protein>
    <submittedName>
        <fullName evidence="8">ATAD2 protein</fullName>
    </submittedName>
</protein>
<feature type="region of interest" description="Disordered" evidence="6">
    <location>
        <begin position="340"/>
        <end position="365"/>
    </location>
</feature>
<keyword evidence="2 5" id="KW-0547">Nucleotide-binding</keyword>
<sequence length="548" mass="61317">IHRDRMKTGASLADVDPMKVDSLVRFDSVGGLSEHISALKEMVVLPLLYPEVFERLKIQPPRGCLFYGPPGTGKTLVARALANECSQGHRRISFFMRKGADCLSKWVGESERQLRSLFDQAYQMRPSIIFFDEIDGLAPVRSSKQDQIHSSIVSTLLALMDGLDSRGEIVVIGATNRLDSIDPALRRPGRFDREFLFSLPNREARKEIFKIHTQDWIPKPLDTFLEELAEKCVGYCGADIKSLCTEAALSALRRRYPQIYRSSKKLRLDVASIKITAKDFDIAMQKIVPASQRAVASPGRALSSILKPLLENTLARILQAMKKVFPHAEIALRKDQQQDGLNHGLKNNAVDSDDESPSIFEDKTTHKMPGTRKEKFLNFGRNAYSQPIACRPRFLLVGEPGYGQTSHLAPAIIHALEKFPVYTLELSILFVSVASPEETCAQLLREAQRTAPSIIYIPQIHLWWESVGATLKATFATLLQNIPAFAPVLLLATSDVQHADLPKEIKELFISDNEVFNIQLPSNEERRLFFDDLIVNQAAKCPASKSNA</sequence>
<feature type="non-terminal residue" evidence="8">
    <location>
        <position position="548"/>
    </location>
</feature>
<evidence type="ECO:0000256" key="4">
    <source>
        <dbReference type="ARBA" id="ARBA00023117"/>
    </source>
</evidence>
<dbReference type="InterPro" id="IPR041569">
    <property type="entry name" value="AAA_lid_3"/>
</dbReference>
<dbReference type="GO" id="GO:0016887">
    <property type="term" value="F:ATP hydrolysis activity"/>
    <property type="evidence" value="ECO:0007669"/>
    <property type="project" value="InterPro"/>
</dbReference>
<organism evidence="8 9">
    <name type="scientific">Halcyon senegalensis</name>
    <dbReference type="NCBI Taxonomy" id="342381"/>
    <lineage>
        <taxon>Eukaryota</taxon>
        <taxon>Metazoa</taxon>
        <taxon>Chordata</taxon>
        <taxon>Craniata</taxon>
        <taxon>Vertebrata</taxon>
        <taxon>Euteleostomi</taxon>
        <taxon>Archelosauria</taxon>
        <taxon>Archosauria</taxon>
        <taxon>Dinosauria</taxon>
        <taxon>Saurischia</taxon>
        <taxon>Theropoda</taxon>
        <taxon>Coelurosauria</taxon>
        <taxon>Aves</taxon>
        <taxon>Neognathae</taxon>
        <taxon>Neoaves</taxon>
        <taxon>Telluraves</taxon>
        <taxon>Coraciimorphae</taxon>
        <taxon>Coraciiformes</taxon>
        <taxon>Alcedinidae</taxon>
        <taxon>Halcyon</taxon>
    </lineage>
</organism>
<dbReference type="Gene3D" id="1.10.8.60">
    <property type="match status" value="1"/>
</dbReference>
<dbReference type="GO" id="GO:0005524">
    <property type="term" value="F:ATP binding"/>
    <property type="evidence" value="ECO:0007669"/>
    <property type="project" value="UniProtKB-KW"/>
</dbReference>
<dbReference type="InterPro" id="IPR003959">
    <property type="entry name" value="ATPase_AAA_core"/>
</dbReference>
<evidence type="ECO:0000256" key="5">
    <source>
        <dbReference type="RuleBase" id="RU003651"/>
    </source>
</evidence>
<dbReference type="InterPro" id="IPR003960">
    <property type="entry name" value="ATPase_AAA_CS"/>
</dbReference>
<dbReference type="SMART" id="SM00382">
    <property type="entry name" value="AAA"/>
    <property type="match status" value="1"/>
</dbReference>
<dbReference type="GO" id="GO:0042393">
    <property type="term" value="F:histone binding"/>
    <property type="evidence" value="ECO:0007669"/>
    <property type="project" value="TreeGrafter"/>
</dbReference>
<dbReference type="PANTHER" id="PTHR23069:SF4">
    <property type="entry name" value="ATPASE FAMILY AAA DOMAIN-CONTAINING PROTEIN 2"/>
    <property type="match status" value="1"/>
</dbReference>
<evidence type="ECO:0000259" key="7">
    <source>
        <dbReference type="SMART" id="SM00382"/>
    </source>
</evidence>
<dbReference type="GO" id="GO:0003682">
    <property type="term" value="F:chromatin binding"/>
    <property type="evidence" value="ECO:0007669"/>
    <property type="project" value="TreeGrafter"/>
</dbReference>
<dbReference type="InterPro" id="IPR027417">
    <property type="entry name" value="P-loop_NTPase"/>
</dbReference>
<dbReference type="FunFam" id="3.40.50.300:FF:000061">
    <property type="entry name" value="ATPase family, AAA domain-containing 2"/>
    <property type="match status" value="1"/>
</dbReference>
<dbReference type="PANTHER" id="PTHR23069">
    <property type="entry name" value="AAA DOMAIN-CONTAINING"/>
    <property type="match status" value="1"/>
</dbReference>
<dbReference type="Pfam" id="PF00004">
    <property type="entry name" value="AAA"/>
    <property type="match status" value="2"/>
</dbReference>
<dbReference type="AlphaFoldDB" id="A0A851YTQ4"/>
<dbReference type="EMBL" id="WBNJ01000038">
    <property type="protein sequence ID" value="NXD77601.1"/>
    <property type="molecule type" value="Genomic_DNA"/>
</dbReference>
<keyword evidence="9" id="KW-1185">Reference proteome</keyword>
<dbReference type="Pfam" id="PF17862">
    <property type="entry name" value="AAA_lid_3"/>
    <property type="match status" value="1"/>
</dbReference>
<dbReference type="OrthoDB" id="5421at2759"/>
<dbReference type="PROSITE" id="PS00674">
    <property type="entry name" value="AAA"/>
    <property type="match status" value="1"/>
</dbReference>
<dbReference type="GO" id="GO:0006334">
    <property type="term" value="P:nucleosome assembly"/>
    <property type="evidence" value="ECO:0007669"/>
    <property type="project" value="TreeGrafter"/>
</dbReference>
<evidence type="ECO:0000313" key="9">
    <source>
        <dbReference type="Proteomes" id="UP000648918"/>
    </source>
</evidence>
<keyword evidence="3 5" id="KW-0067">ATP-binding</keyword>
<dbReference type="Proteomes" id="UP000648918">
    <property type="component" value="Unassembled WGS sequence"/>
</dbReference>
<feature type="domain" description="AAA+ ATPase" evidence="7">
    <location>
        <begin position="60"/>
        <end position="201"/>
    </location>
</feature>
<evidence type="ECO:0000256" key="2">
    <source>
        <dbReference type="ARBA" id="ARBA00022741"/>
    </source>
</evidence>
<dbReference type="GO" id="GO:0006337">
    <property type="term" value="P:nucleosome disassembly"/>
    <property type="evidence" value="ECO:0007669"/>
    <property type="project" value="TreeGrafter"/>
</dbReference>
<dbReference type="FunFam" id="1.10.8.60:FF:000016">
    <property type="entry name" value="ATPase family AAA domain-containing protein 2B"/>
    <property type="match status" value="1"/>
</dbReference>
<dbReference type="InterPro" id="IPR003593">
    <property type="entry name" value="AAA+_ATPase"/>
</dbReference>
<comment type="caution">
    <text evidence="8">The sequence shown here is derived from an EMBL/GenBank/DDBJ whole genome shotgun (WGS) entry which is preliminary data.</text>
</comment>
<dbReference type="InterPro" id="IPR045199">
    <property type="entry name" value="ATAD2-like"/>
</dbReference>
<dbReference type="FunFam" id="3.40.50.300:FF:000734">
    <property type="entry name" value="ATPase family, AAA domain containing 2"/>
    <property type="match status" value="1"/>
</dbReference>
<keyword evidence="4" id="KW-0103">Bromodomain</keyword>
<feature type="non-terminal residue" evidence="8">
    <location>
        <position position="1"/>
    </location>
</feature>
<evidence type="ECO:0000256" key="1">
    <source>
        <dbReference type="ARBA" id="ARBA00006914"/>
    </source>
</evidence>
<evidence type="ECO:0000256" key="6">
    <source>
        <dbReference type="SAM" id="MobiDB-lite"/>
    </source>
</evidence>
<dbReference type="GO" id="GO:0005634">
    <property type="term" value="C:nucleus"/>
    <property type="evidence" value="ECO:0007669"/>
    <property type="project" value="TreeGrafter"/>
</dbReference>
<evidence type="ECO:0000313" key="8">
    <source>
        <dbReference type="EMBL" id="NXD77601.1"/>
    </source>
</evidence>
<dbReference type="SUPFAM" id="SSF52540">
    <property type="entry name" value="P-loop containing nucleoside triphosphate hydrolases"/>
    <property type="match status" value="2"/>
</dbReference>
<proteinExistence type="inferred from homology"/>